<dbReference type="GO" id="GO:0016740">
    <property type="term" value="F:transferase activity"/>
    <property type="evidence" value="ECO:0007669"/>
    <property type="project" value="UniProtKB-KW"/>
</dbReference>
<gene>
    <name evidence="1" type="ORF">VJ786_15190</name>
</gene>
<dbReference type="EMBL" id="JAYLLN010000049">
    <property type="protein sequence ID" value="MEI5986248.1"/>
    <property type="molecule type" value="Genomic_DNA"/>
</dbReference>
<dbReference type="Proteomes" id="UP001363035">
    <property type="component" value="Unassembled WGS sequence"/>
</dbReference>
<reference evidence="1 2" key="1">
    <citation type="submission" date="2024-01" db="EMBL/GenBank/DDBJ databases">
        <title>Sphingobacterium tenebrionis sp. nov., a novel endophyte isolated from tenebrio molitor intestines.</title>
        <authorList>
            <person name="Zhang C."/>
        </authorList>
    </citation>
    <scope>NUCLEOTIDE SEQUENCE [LARGE SCALE GENOMIC DNA]</scope>
    <source>
        <strain evidence="1 2">PU5-4</strain>
    </source>
</reference>
<evidence type="ECO:0000313" key="1">
    <source>
        <dbReference type="EMBL" id="MEI5986248.1"/>
    </source>
</evidence>
<evidence type="ECO:0000313" key="2">
    <source>
        <dbReference type="Proteomes" id="UP001363035"/>
    </source>
</evidence>
<keyword evidence="2" id="KW-1185">Reference proteome</keyword>
<dbReference type="SUPFAM" id="SSF56801">
    <property type="entry name" value="Acetyl-CoA synthetase-like"/>
    <property type="match status" value="1"/>
</dbReference>
<name>A0ABU8I9K5_9SPHI</name>
<organism evidence="1 2">
    <name type="scientific">Sphingobacterium tenebrionis</name>
    <dbReference type="NCBI Taxonomy" id="3111775"/>
    <lineage>
        <taxon>Bacteria</taxon>
        <taxon>Pseudomonadati</taxon>
        <taxon>Bacteroidota</taxon>
        <taxon>Sphingobacteriia</taxon>
        <taxon>Sphingobacteriales</taxon>
        <taxon>Sphingobacteriaceae</taxon>
        <taxon>Sphingobacterium</taxon>
    </lineage>
</organism>
<comment type="caution">
    <text evidence="1">The sequence shown here is derived from an EMBL/GenBank/DDBJ whole genome shotgun (WGS) entry which is preliminary data.</text>
</comment>
<dbReference type="InterPro" id="IPR042099">
    <property type="entry name" value="ANL_N_sf"/>
</dbReference>
<dbReference type="RefSeq" id="WP_099365622.1">
    <property type="nucleotide sequence ID" value="NZ_JAYLLN010000049.1"/>
</dbReference>
<accession>A0ABU8I9K5</accession>
<dbReference type="Gene3D" id="3.40.50.12780">
    <property type="entry name" value="N-terminal domain of ligase-like"/>
    <property type="match status" value="1"/>
</dbReference>
<sequence length="326" mass="37099">MEIADQIFNIKTEEEFNSAALSVFKHQANHNPIYKKFLQILGKDVGSIENYRQIPFMPIQFFKTREVLEEDKEAEIIFSSSGTTGMVTSQHFVADLRWYERSFKLAFEEFYGGIGDIVVLALLPNYLERSGSSLIYMVDDLIKNSHQDESGYFLYNHQDLKSTLEALKQQGTKTILFGVTYALLDFVEEFKVDFPELIVMETGGMKGKRKEMIREELHAILSTGFGVSKIHSEYGMTELLSQGYSKGDGLFRTPAWMKILIRDTNDPLTLIDDKKTGAINVIDLANYHSCSFIATQDLGKYHPDGSFEILGRFDNSDIRGCNLLVQ</sequence>
<protein>
    <submittedName>
        <fullName evidence="1">Acyl transferase</fullName>
    </submittedName>
</protein>
<keyword evidence="1" id="KW-0808">Transferase</keyword>
<proteinExistence type="predicted"/>